<dbReference type="AlphaFoldDB" id="A0A1B6KTU0"/>
<keyword evidence="1" id="KW-0812">Transmembrane</keyword>
<protein>
    <submittedName>
        <fullName evidence="2">Uncharacterized protein</fullName>
    </submittedName>
</protein>
<feature type="non-terminal residue" evidence="2">
    <location>
        <position position="99"/>
    </location>
</feature>
<proteinExistence type="predicted"/>
<reference evidence="2" key="1">
    <citation type="submission" date="2015-11" db="EMBL/GenBank/DDBJ databases">
        <title>De novo transcriptome assembly of four potential Pierce s Disease insect vectors from Arizona vineyards.</title>
        <authorList>
            <person name="Tassone E.E."/>
        </authorList>
    </citation>
    <scope>NUCLEOTIDE SEQUENCE</scope>
</reference>
<organism evidence="2">
    <name type="scientific">Graphocephala atropunctata</name>
    <dbReference type="NCBI Taxonomy" id="36148"/>
    <lineage>
        <taxon>Eukaryota</taxon>
        <taxon>Metazoa</taxon>
        <taxon>Ecdysozoa</taxon>
        <taxon>Arthropoda</taxon>
        <taxon>Hexapoda</taxon>
        <taxon>Insecta</taxon>
        <taxon>Pterygota</taxon>
        <taxon>Neoptera</taxon>
        <taxon>Paraneoptera</taxon>
        <taxon>Hemiptera</taxon>
        <taxon>Auchenorrhyncha</taxon>
        <taxon>Membracoidea</taxon>
        <taxon>Cicadellidae</taxon>
        <taxon>Cicadellinae</taxon>
        <taxon>Cicadellini</taxon>
        <taxon>Graphocephala</taxon>
    </lineage>
</organism>
<evidence type="ECO:0000313" key="2">
    <source>
        <dbReference type="EMBL" id="JAT14664.1"/>
    </source>
</evidence>
<feature type="non-terminal residue" evidence="2">
    <location>
        <position position="1"/>
    </location>
</feature>
<keyword evidence="1" id="KW-0472">Membrane</keyword>
<gene>
    <name evidence="2" type="ORF">g.52331</name>
</gene>
<dbReference type="EMBL" id="GEBQ01025313">
    <property type="protein sequence ID" value="JAT14664.1"/>
    <property type="molecule type" value="Transcribed_RNA"/>
</dbReference>
<sequence>KRLWFQQFKALLMKKLLFDVRNFMLLLIMTIIPVVVVLITFPQSFYQSNNKAQPPLYETLQMYKNSTVFCSIVPVQGLEANFESLNTSIRNLIEKQHGR</sequence>
<accession>A0A1B6KTU0</accession>
<feature type="transmembrane region" description="Helical" evidence="1">
    <location>
        <begin position="20"/>
        <end position="41"/>
    </location>
</feature>
<evidence type="ECO:0000256" key="1">
    <source>
        <dbReference type="SAM" id="Phobius"/>
    </source>
</evidence>
<keyword evidence="1" id="KW-1133">Transmembrane helix</keyword>
<name>A0A1B6KTU0_9HEMI</name>